<sequence length="268" mass="29570">PPFPPPSLQDDPAEDVPNFVTWAKSAPNESLSWISTGLGSEAEDHIDEHANLHEYELLFALRGHYNIIAYAMQTGCSTLYGKPPPKKKKKDMARSPPPSKKKVPLDEDGMPKAGYGEDSFVTDFDFLDDDYEKVSKERLRKKQERAKQRELEKMGISVASSGGVLGAAGAGPAVPVKPADVLTIPVREGTDILYKADRAAAKVKIFVEGLEDRKKEKKRRKTVGIEISEDMRTPEDGGLVGLATAVRGGIGVVKVELETSISRWWRRR</sequence>
<feature type="region of interest" description="Disordered" evidence="1">
    <location>
        <begin position="81"/>
        <end position="112"/>
    </location>
</feature>
<evidence type="ECO:0000313" key="2">
    <source>
        <dbReference type="EMBL" id="GMI27252.1"/>
    </source>
</evidence>
<comment type="caution">
    <text evidence="2">The sequence shown here is derived from an EMBL/GenBank/DDBJ whole genome shotgun (WGS) entry which is preliminary data.</text>
</comment>
<evidence type="ECO:0000256" key="1">
    <source>
        <dbReference type="SAM" id="MobiDB-lite"/>
    </source>
</evidence>
<accession>A0ABQ6MIN0</accession>
<proteinExistence type="predicted"/>
<dbReference type="Proteomes" id="UP001165060">
    <property type="component" value="Unassembled WGS sequence"/>
</dbReference>
<keyword evidence="3" id="KW-1185">Reference proteome</keyword>
<organism evidence="2 3">
    <name type="scientific">Tetraparma gracilis</name>
    <dbReference type="NCBI Taxonomy" id="2962635"/>
    <lineage>
        <taxon>Eukaryota</taxon>
        <taxon>Sar</taxon>
        <taxon>Stramenopiles</taxon>
        <taxon>Ochrophyta</taxon>
        <taxon>Bolidophyceae</taxon>
        <taxon>Parmales</taxon>
        <taxon>Triparmaceae</taxon>
        <taxon>Tetraparma</taxon>
    </lineage>
</organism>
<evidence type="ECO:0000313" key="3">
    <source>
        <dbReference type="Proteomes" id="UP001165060"/>
    </source>
</evidence>
<protein>
    <submittedName>
        <fullName evidence="2">Uncharacterized protein</fullName>
    </submittedName>
</protein>
<feature type="non-terminal residue" evidence="2">
    <location>
        <position position="1"/>
    </location>
</feature>
<reference evidence="2 3" key="1">
    <citation type="journal article" date="2023" name="Commun. Biol.">
        <title>Genome analysis of Parmales, the sister group of diatoms, reveals the evolutionary specialization of diatoms from phago-mixotrophs to photoautotrophs.</title>
        <authorList>
            <person name="Ban H."/>
            <person name="Sato S."/>
            <person name="Yoshikawa S."/>
            <person name="Yamada K."/>
            <person name="Nakamura Y."/>
            <person name="Ichinomiya M."/>
            <person name="Sato N."/>
            <person name="Blanc-Mathieu R."/>
            <person name="Endo H."/>
            <person name="Kuwata A."/>
            <person name="Ogata H."/>
        </authorList>
    </citation>
    <scope>NUCLEOTIDE SEQUENCE [LARGE SCALE GENOMIC DNA]</scope>
</reference>
<dbReference type="EMBL" id="BRYB01001504">
    <property type="protein sequence ID" value="GMI27252.1"/>
    <property type="molecule type" value="Genomic_DNA"/>
</dbReference>
<name>A0ABQ6MIN0_9STRA</name>
<gene>
    <name evidence="2" type="ORF">TeGR_g4502</name>
</gene>